<evidence type="ECO:0000256" key="1">
    <source>
        <dbReference type="ARBA" id="ARBA00004141"/>
    </source>
</evidence>
<evidence type="ECO:0000256" key="4">
    <source>
        <dbReference type="ARBA" id="ARBA00023136"/>
    </source>
</evidence>
<keyword evidence="4 5" id="KW-0472">Membrane</keyword>
<feature type="transmembrane region" description="Helical" evidence="5">
    <location>
        <begin position="172"/>
        <end position="194"/>
    </location>
</feature>
<feature type="transmembrane region" description="Helical" evidence="5">
    <location>
        <begin position="7"/>
        <end position="24"/>
    </location>
</feature>
<dbReference type="InterPro" id="IPR038770">
    <property type="entry name" value="Na+/solute_symporter_sf"/>
</dbReference>
<feature type="transmembrane region" description="Helical" evidence="5">
    <location>
        <begin position="145"/>
        <end position="165"/>
    </location>
</feature>
<dbReference type="PANTHER" id="PTHR10361">
    <property type="entry name" value="SODIUM-BILE ACID COTRANSPORTER"/>
    <property type="match status" value="1"/>
</dbReference>
<keyword evidence="2 5" id="KW-0812">Transmembrane</keyword>
<feature type="transmembrane region" description="Helical" evidence="5">
    <location>
        <begin position="206"/>
        <end position="230"/>
    </location>
</feature>
<dbReference type="InterPro" id="IPR002657">
    <property type="entry name" value="BilAc:Na_symport/Acr3"/>
</dbReference>
<proteinExistence type="predicted"/>
<feature type="transmembrane region" description="Helical" evidence="5">
    <location>
        <begin position="306"/>
        <end position="326"/>
    </location>
</feature>
<protein>
    <recommendedName>
        <fullName evidence="8">Bile acid:sodium symporter</fullName>
    </recommendedName>
</protein>
<dbReference type="RefSeq" id="WP_338397250.1">
    <property type="nucleotide sequence ID" value="NZ_AP025292.1"/>
</dbReference>
<organism evidence="6 7">
    <name type="scientific">Persicobacter psychrovividus</name>
    <dbReference type="NCBI Taxonomy" id="387638"/>
    <lineage>
        <taxon>Bacteria</taxon>
        <taxon>Pseudomonadati</taxon>
        <taxon>Bacteroidota</taxon>
        <taxon>Cytophagia</taxon>
        <taxon>Cytophagales</taxon>
        <taxon>Persicobacteraceae</taxon>
        <taxon>Persicobacter</taxon>
    </lineage>
</organism>
<evidence type="ECO:0000256" key="2">
    <source>
        <dbReference type="ARBA" id="ARBA00022692"/>
    </source>
</evidence>
<feature type="transmembrane region" description="Helical" evidence="5">
    <location>
        <begin position="30"/>
        <end position="48"/>
    </location>
</feature>
<feature type="transmembrane region" description="Helical" evidence="5">
    <location>
        <begin position="55"/>
        <end position="73"/>
    </location>
</feature>
<accession>A0ABN6LG36</accession>
<reference evidence="6 7" key="1">
    <citation type="submission" date="2021-12" db="EMBL/GenBank/DDBJ databases">
        <title>Genome sequencing of bacteria with rrn-lacking chromosome and rrn-plasmid.</title>
        <authorList>
            <person name="Anda M."/>
            <person name="Iwasaki W."/>
        </authorList>
    </citation>
    <scope>NUCLEOTIDE SEQUENCE [LARGE SCALE GENOMIC DNA]</scope>
    <source>
        <strain evidence="6 7">NBRC 101262</strain>
    </source>
</reference>
<feature type="transmembrane region" description="Helical" evidence="5">
    <location>
        <begin position="242"/>
        <end position="262"/>
    </location>
</feature>
<feature type="transmembrane region" description="Helical" evidence="5">
    <location>
        <begin position="116"/>
        <end position="139"/>
    </location>
</feature>
<feature type="transmembrane region" description="Helical" evidence="5">
    <location>
        <begin position="332"/>
        <end position="355"/>
    </location>
</feature>
<dbReference type="Gene3D" id="1.20.1530.20">
    <property type="match status" value="2"/>
</dbReference>
<comment type="subcellular location">
    <subcellularLocation>
        <location evidence="1">Membrane</location>
        <topology evidence="1">Multi-pass membrane protein</topology>
    </subcellularLocation>
</comment>
<dbReference type="EMBL" id="AP025292">
    <property type="protein sequence ID" value="BDD00297.1"/>
    <property type="molecule type" value="Genomic_DNA"/>
</dbReference>
<dbReference type="Proteomes" id="UP001354989">
    <property type="component" value="Chromosome"/>
</dbReference>
<keyword evidence="3 5" id="KW-1133">Transmembrane helix</keyword>
<feature type="transmembrane region" description="Helical" evidence="5">
    <location>
        <begin position="85"/>
        <end position="104"/>
    </location>
</feature>
<evidence type="ECO:0000313" key="6">
    <source>
        <dbReference type="EMBL" id="BDD00297.1"/>
    </source>
</evidence>
<name>A0ABN6LG36_9BACT</name>
<dbReference type="Pfam" id="PF01758">
    <property type="entry name" value="SBF"/>
    <property type="match status" value="1"/>
</dbReference>
<sequence>MQTKYKVTGLISVVAFLLFLYFQLTDITTWEGPCLITALLAMAITAKGTEKFSGFSYSLMILTAVAVSLYFPAPFVQVGSFQMKNLIVPLLQIIMFGMGSQMSLNDFAGVIKMPKGVLIGLCCQFTIMPIVGFIIIYIFNFPAEIAAGIILIGSSPSGMASNVMSFIAKANLALSVTITACATLLAPFMTPLLMKLLVGHMVAIDFWGMMIGIFSMVILPICAGLIFNMFMHRIRMKQNDQLQLLVLSGIILLKNVISFLTAPMETNTLMINFGTDMALFAGLPIALATALRYYQQNHQAIDLEKILSFISMAGIGLIITIITAAGRDSLLQVGQILILACLLHNCMGYTLGYGLSRLFRLKEQDCRTIALEVGMQNGGLASGIAVELGKTATLGLAAAIFGSMMNVTGSSLASWWRRRSPELPEDKLEKIPAELI</sequence>
<feature type="transmembrane region" description="Helical" evidence="5">
    <location>
        <begin position="277"/>
        <end position="294"/>
    </location>
</feature>
<gene>
    <name evidence="6" type="ORF">PEPS_25770</name>
</gene>
<dbReference type="InterPro" id="IPR004710">
    <property type="entry name" value="Bilac:Na_transpt"/>
</dbReference>
<keyword evidence="7" id="KW-1185">Reference proteome</keyword>
<evidence type="ECO:0008006" key="8">
    <source>
        <dbReference type="Google" id="ProtNLM"/>
    </source>
</evidence>
<evidence type="ECO:0000256" key="3">
    <source>
        <dbReference type="ARBA" id="ARBA00022989"/>
    </source>
</evidence>
<dbReference type="PANTHER" id="PTHR10361:SF28">
    <property type="entry name" value="P3 PROTEIN-RELATED"/>
    <property type="match status" value="1"/>
</dbReference>
<evidence type="ECO:0000313" key="7">
    <source>
        <dbReference type="Proteomes" id="UP001354989"/>
    </source>
</evidence>
<evidence type="ECO:0000256" key="5">
    <source>
        <dbReference type="SAM" id="Phobius"/>
    </source>
</evidence>